<dbReference type="GO" id="GO:0004806">
    <property type="term" value="F:triacylglycerol lipase activity"/>
    <property type="evidence" value="ECO:0007669"/>
    <property type="project" value="UniProtKB-EC"/>
</dbReference>
<evidence type="ECO:0000256" key="5">
    <source>
        <dbReference type="ARBA" id="ARBA00011137"/>
    </source>
</evidence>
<keyword evidence="13" id="KW-0072">Autophagy</keyword>
<dbReference type="GO" id="GO:0046461">
    <property type="term" value="P:neutral lipid catabolic process"/>
    <property type="evidence" value="ECO:0007669"/>
    <property type="project" value="TreeGrafter"/>
</dbReference>
<dbReference type="GO" id="GO:0032585">
    <property type="term" value="C:multivesicular body membrane"/>
    <property type="evidence" value="ECO:0007669"/>
    <property type="project" value="UniProtKB-SubCell"/>
</dbReference>
<evidence type="ECO:0000256" key="18">
    <source>
        <dbReference type="ARBA" id="ARBA00029828"/>
    </source>
</evidence>
<dbReference type="CDD" id="cd00519">
    <property type="entry name" value="Lipase_3"/>
    <property type="match status" value="1"/>
</dbReference>
<keyword evidence="9" id="KW-0378">Hydrolase</keyword>
<organism evidence="21 22">
    <name type="scientific">Peltaster fructicola</name>
    <dbReference type="NCBI Taxonomy" id="286661"/>
    <lineage>
        <taxon>Eukaryota</taxon>
        <taxon>Fungi</taxon>
        <taxon>Dikarya</taxon>
        <taxon>Ascomycota</taxon>
        <taxon>Pezizomycotina</taxon>
        <taxon>Dothideomycetes</taxon>
        <taxon>Dothideomycetes incertae sedis</taxon>
        <taxon>Peltaster</taxon>
    </lineage>
</organism>
<dbReference type="SUPFAM" id="SSF53474">
    <property type="entry name" value="alpha/beta-Hydrolases"/>
    <property type="match status" value="1"/>
</dbReference>
<feature type="domain" description="Fungal lipase-type" evidence="20">
    <location>
        <begin position="260"/>
        <end position="288"/>
    </location>
</feature>
<keyword evidence="19" id="KW-0732">Signal</keyword>
<dbReference type="GO" id="GO:0006660">
    <property type="term" value="P:phosphatidylserine catabolic process"/>
    <property type="evidence" value="ECO:0007669"/>
    <property type="project" value="TreeGrafter"/>
</dbReference>
<dbReference type="InterPro" id="IPR050805">
    <property type="entry name" value="ATG15_Lipase"/>
</dbReference>
<dbReference type="PANTHER" id="PTHR47175">
    <property type="entry name" value="LIPASE ATG15-RELATED"/>
    <property type="match status" value="1"/>
</dbReference>
<dbReference type="Pfam" id="PF01764">
    <property type="entry name" value="Lipase_3"/>
    <property type="match status" value="1"/>
</dbReference>
<name>A0A6H0XRA3_9PEZI</name>
<dbReference type="GO" id="GO:0034727">
    <property type="term" value="P:piecemeal microautophagy of the nucleus"/>
    <property type="evidence" value="ECO:0007669"/>
    <property type="project" value="TreeGrafter"/>
</dbReference>
<evidence type="ECO:0000256" key="10">
    <source>
        <dbReference type="ARBA" id="ARBA00022963"/>
    </source>
</evidence>
<comment type="subcellular location">
    <subcellularLocation>
        <location evidence="3">Endosome</location>
        <location evidence="3">Multivesicular body membrane</location>
        <topology evidence="3">Single-pass type II membrane protein</topology>
    </subcellularLocation>
    <subcellularLocation>
        <location evidence="2">Prevacuolar compartment membrane</location>
        <topology evidence="2">Single-pass type II membrane protein</topology>
    </subcellularLocation>
</comment>
<dbReference type="GO" id="GO:0034496">
    <property type="term" value="P:multivesicular body membrane disassembly"/>
    <property type="evidence" value="ECO:0007669"/>
    <property type="project" value="TreeGrafter"/>
</dbReference>
<proteinExistence type="inferred from homology"/>
<protein>
    <recommendedName>
        <fullName evidence="6">triacylglycerol lipase</fullName>
        <ecNumber evidence="6">3.1.1.3</ecNumber>
    </recommendedName>
    <alternativeName>
        <fullName evidence="18">Autophagy-related protein 15</fullName>
    </alternativeName>
</protein>
<dbReference type="InterPro" id="IPR029058">
    <property type="entry name" value="AB_hydrolase_fold"/>
</dbReference>
<dbReference type="AlphaFoldDB" id="A0A6H0XRA3"/>
<evidence type="ECO:0000256" key="11">
    <source>
        <dbReference type="ARBA" id="ARBA00022968"/>
    </source>
</evidence>
<feature type="signal peptide" evidence="19">
    <location>
        <begin position="1"/>
        <end position="18"/>
    </location>
</feature>
<dbReference type="Gene3D" id="3.40.50.1820">
    <property type="entry name" value="alpha/beta hydrolase"/>
    <property type="match status" value="1"/>
</dbReference>
<evidence type="ECO:0000256" key="8">
    <source>
        <dbReference type="ARBA" id="ARBA00022753"/>
    </source>
</evidence>
<accession>A0A6H0XRA3</accession>
<evidence type="ECO:0000256" key="6">
    <source>
        <dbReference type="ARBA" id="ARBA00013279"/>
    </source>
</evidence>
<evidence type="ECO:0000256" key="1">
    <source>
        <dbReference type="ARBA" id="ARBA00001024"/>
    </source>
</evidence>
<feature type="chain" id="PRO_5026283035" description="triacylglycerol lipase" evidence="19">
    <location>
        <begin position="19"/>
        <end position="427"/>
    </location>
</feature>
<reference evidence="21 22" key="1">
    <citation type="journal article" date="2016" name="Sci. Rep.">
        <title>Peltaster fructicola genome reveals evolution from an invasive phytopathogen to an ectophytic parasite.</title>
        <authorList>
            <person name="Xu C."/>
            <person name="Chen H."/>
            <person name="Gleason M.L."/>
            <person name="Xu J.R."/>
            <person name="Liu H."/>
            <person name="Zhang R."/>
            <person name="Sun G."/>
        </authorList>
    </citation>
    <scope>NUCLEOTIDE SEQUENCE [LARGE SCALE GENOMIC DNA]</scope>
    <source>
        <strain evidence="21 22">LNHT1506</strain>
    </source>
</reference>
<dbReference type="GO" id="GO:0005775">
    <property type="term" value="C:vacuolar lumen"/>
    <property type="evidence" value="ECO:0007669"/>
    <property type="project" value="TreeGrafter"/>
</dbReference>
<keyword evidence="8" id="KW-0967">Endosome</keyword>
<evidence type="ECO:0000256" key="14">
    <source>
        <dbReference type="ARBA" id="ARBA00023098"/>
    </source>
</evidence>
<keyword evidence="7" id="KW-0812">Transmembrane</keyword>
<evidence type="ECO:0000256" key="3">
    <source>
        <dbReference type="ARBA" id="ARBA00004343"/>
    </source>
</evidence>
<evidence type="ECO:0000313" key="21">
    <source>
        <dbReference type="EMBL" id="QIW97232.1"/>
    </source>
</evidence>
<keyword evidence="22" id="KW-1185">Reference proteome</keyword>
<dbReference type="InterPro" id="IPR002921">
    <property type="entry name" value="Fungal_lipase-type"/>
</dbReference>
<evidence type="ECO:0000256" key="16">
    <source>
        <dbReference type="ARBA" id="ARBA00023180"/>
    </source>
</evidence>
<dbReference type="OrthoDB" id="58570at2759"/>
<keyword evidence="12" id="KW-1133">Transmembrane helix</keyword>
<evidence type="ECO:0000256" key="9">
    <source>
        <dbReference type="ARBA" id="ARBA00022801"/>
    </source>
</evidence>
<evidence type="ECO:0000256" key="12">
    <source>
        <dbReference type="ARBA" id="ARBA00022989"/>
    </source>
</evidence>
<evidence type="ECO:0000256" key="15">
    <source>
        <dbReference type="ARBA" id="ARBA00023136"/>
    </source>
</evidence>
<keyword evidence="10" id="KW-0442">Lipid degradation</keyword>
<evidence type="ECO:0000256" key="13">
    <source>
        <dbReference type="ARBA" id="ARBA00023006"/>
    </source>
</evidence>
<dbReference type="EC" id="3.1.1.3" evidence="6"/>
<dbReference type="Proteomes" id="UP000503462">
    <property type="component" value="Chromosome 2"/>
</dbReference>
<comment type="similarity">
    <text evidence="4">Belongs to the AB hydrolase superfamily. Lipase family.</text>
</comment>
<evidence type="ECO:0000313" key="22">
    <source>
        <dbReference type="Proteomes" id="UP000503462"/>
    </source>
</evidence>
<sequence>MAWQRFGVLLACALRCVAVYEAGQVPLITPSRVFTLRQVHHHGVHKYPYLHRYADVQVSGPLHITDEYGETLINHDPRYFIRDDFMTTLRPVYSSHDHGHRSQDDAMPISWLQDERRGPAVTDKQTVLSFAKMAANAYARKDNSSEWKWIDVGSGFNYTDDFGWENDGLRGHVFADEQNQTVVISIKGTSVSWLDPPDTVHRDVLNDNLFASCCCAQGWPWLGKAVCNCRTGWNTCNSTCLTAALRTRTSYYWAAKELYHNITMLYPDADIWMTGHSLGGVVSSLLGLTFGLPTLTFEAYPDALAASRLGLATPPDYSPGRPGERGLHAPHVYHYGHTADPIFMGTCNGLFSTCNSWGYALESKCHTGVQCIYDTAKDLGWRQDVRAHSIVKVIEDVLDVYDDVPECTRETQCTDCGKWKFETGHHG</sequence>
<keyword evidence="14" id="KW-0443">Lipid metabolism</keyword>
<evidence type="ECO:0000256" key="19">
    <source>
        <dbReference type="SAM" id="SignalP"/>
    </source>
</evidence>
<comment type="subunit">
    <text evidence="5">Binds to both phosphatidylinositol (PI) and phosphatidylinositol 3,5-bisphosphate (PIP2).</text>
</comment>
<evidence type="ECO:0000256" key="7">
    <source>
        <dbReference type="ARBA" id="ARBA00022692"/>
    </source>
</evidence>
<dbReference type="EMBL" id="CP051140">
    <property type="protein sequence ID" value="QIW97232.1"/>
    <property type="molecule type" value="Genomic_DNA"/>
</dbReference>
<dbReference type="GO" id="GO:0004620">
    <property type="term" value="F:phospholipase activity"/>
    <property type="evidence" value="ECO:0007669"/>
    <property type="project" value="TreeGrafter"/>
</dbReference>
<evidence type="ECO:0000259" key="20">
    <source>
        <dbReference type="Pfam" id="PF01764"/>
    </source>
</evidence>
<comment type="catalytic activity">
    <reaction evidence="1">
        <text>a triacylglycerol + H2O = a diacylglycerol + a fatty acid + H(+)</text>
        <dbReference type="Rhea" id="RHEA:12044"/>
        <dbReference type="ChEBI" id="CHEBI:15377"/>
        <dbReference type="ChEBI" id="CHEBI:15378"/>
        <dbReference type="ChEBI" id="CHEBI:17855"/>
        <dbReference type="ChEBI" id="CHEBI:18035"/>
        <dbReference type="ChEBI" id="CHEBI:28868"/>
        <dbReference type="EC" id="3.1.1.3"/>
    </reaction>
</comment>
<keyword evidence="11" id="KW-0735">Signal-anchor</keyword>
<evidence type="ECO:0000256" key="2">
    <source>
        <dbReference type="ARBA" id="ARBA00004270"/>
    </source>
</evidence>
<keyword evidence="15" id="KW-0472">Membrane</keyword>
<dbReference type="PANTHER" id="PTHR47175:SF2">
    <property type="entry name" value="LIPASE ATG15-RELATED"/>
    <property type="match status" value="1"/>
</dbReference>
<comment type="function">
    <text evidence="17">Lipase which is essential for lysis of subvacuolar cytoplasm to vacuole targeted bodies and intravacuolar autophagic bodies. Involved in the lysis of intravacuolar multivesicular body (MVB) vesicles. The intravacuolar membrane disintegration by ATG15 is critical to life span extension.</text>
</comment>
<evidence type="ECO:0000256" key="4">
    <source>
        <dbReference type="ARBA" id="ARBA00010701"/>
    </source>
</evidence>
<evidence type="ECO:0000256" key="17">
    <source>
        <dbReference type="ARBA" id="ARBA00024663"/>
    </source>
</evidence>
<gene>
    <name evidence="21" type="ORF">AMS68_002750</name>
</gene>
<keyword evidence="16" id="KW-0325">Glycoprotein</keyword>